<feature type="repeat" description="Solcar" evidence="9">
    <location>
        <begin position="4"/>
        <end position="101"/>
    </location>
</feature>
<keyword evidence="4 9" id="KW-0812">Transmembrane</keyword>
<protein>
    <recommendedName>
        <fullName evidence="12">Mitochondrial carrier</fullName>
    </recommendedName>
</protein>
<reference evidence="11" key="1">
    <citation type="journal article" date="2012" name="PLoS Genet.">
        <title>Comparative analysis of the genomes of two field isolates of the rice blast fungus Magnaporthe oryzae.</title>
        <authorList>
            <person name="Xue M."/>
            <person name="Yang J."/>
            <person name="Li Z."/>
            <person name="Hu S."/>
            <person name="Yao N."/>
            <person name="Dean R.A."/>
            <person name="Zhao W."/>
            <person name="Shen M."/>
            <person name="Zhang H."/>
            <person name="Li C."/>
            <person name="Liu L."/>
            <person name="Cao L."/>
            <person name="Xu X."/>
            <person name="Xing Y."/>
            <person name="Hsiang T."/>
            <person name="Zhang Z."/>
            <person name="Xu J.R."/>
            <person name="Peng Y.L."/>
        </authorList>
    </citation>
    <scope>NUCLEOTIDE SEQUENCE</scope>
    <source>
        <strain evidence="11">Y34</strain>
    </source>
</reference>
<name>A0AA97NZ49_PYRO3</name>
<dbReference type="Gene3D" id="1.50.40.10">
    <property type="entry name" value="Mitochondrial carrier domain"/>
    <property type="match status" value="1"/>
</dbReference>
<keyword evidence="3 10" id="KW-0813">Transport</keyword>
<comment type="subcellular location">
    <subcellularLocation>
        <location evidence="1">Membrane</location>
        <topology evidence="1">Multi-pass membrane protein</topology>
    </subcellularLocation>
</comment>
<dbReference type="AlphaFoldDB" id="A0AA97NZ49"/>
<dbReference type="PROSITE" id="PS50920">
    <property type="entry name" value="SOLCAR"/>
    <property type="match status" value="3"/>
</dbReference>
<keyword evidence="6" id="KW-0496">Mitochondrion</keyword>
<dbReference type="SUPFAM" id="SSF103506">
    <property type="entry name" value="Mitochondrial carrier"/>
    <property type="match status" value="1"/>
</dbReference>
<evidence type="ECO:0000256" key="8">
    <source>
        <dbReference type="ARBA" id="ARBA00023136"/>
    </source>
</evidence>
<evidence type="ECO:0000313" key="11">
    <source>
        <dbReference type="EMBL" id="ELQ39006.1"/>
    </source>
</evidence>
<comment type="similarity">
    <text evidence="2 10">Belongs to the mitochondrial carrier (TC 2.A.29) family.</text>
</comment>
<dbReference type="PANTHER" id="PTHR45667">
    <property type="entry name" value="S-ADENOSYLMETHIONINE MITOCHONDRIAL CARRIER PROTEIN"/>
    <property type="match status" value="1"/>
</dbReference>
<evidence type="ECO:0000256" key="2">
    <source>
        <dbReference type="ARBA" id="ARBA00006375"/>
    </source>
</evidence>
<keyword evidence="7" id="KW-1133">Transmembrane helix</keyword>
<dbReference type="Proteomes" id="UP000011086">
    <property type="component" value="Unassembled WGS sequence"/>
</dbReference>
<evidence type="ECO:0000256" key="7">
    <source>
        <dbReference type="ARBA" id="ARBA00022989"/>
    </source>
</evidence>
<evidence type="ECO:0000256" key="1">
    <source>
        <dbReference type="ARBA" id="ARBA00004141"/>
    </source>
</evidence>
<dbReference type="InterPro" id="IPR023395">
    <property type="entry name" value="MCP_dom_sf"/>
</dbReference>
<keyword evidence="6" id="KW-0999">Mitochondrion inner membrane</keyword>
<proteinExistence type="inferred from homology"/>
<dbReference type="EMBL" id="JH793871">
    <property type="protein sequence ID" value="ELQ39006.1"/>
    <property type="molecule type" value="Genomic_DNA"/>
</dbReference>
<keyword evidence="8 9" id="KW-0472">Membrane</keyword>
<keyword evidence="5" id="KW-0677">Repeat</keyword>
<dbReference type="Pfam" id="PF00153">
    <property type="entry name" value="Mito_carr"/>
    <property type="match status" value="3"/>
</dbReference>
<organism evidence="11">
    <name type="scientific">Pyricularia oryzae (strain Y34)</name>
    <name type="common">Rice blast fungus</name>
    <name type="synonym">Magnaporthe oryzae</name>
    <dbReference type="NCBI Taxonomy" id="1143189"/>
    <lineage>
        <taxon>Eukaryota</taxon>
        <taxon>Fungi</taxon>
        <taxon>Dikarya</taxon>
        <taxon>Ascomycota</taxon>
        <taxon>Pezizomycotina</taxon>
        <taxon>Sordariomycetes</taxon>
        <taxon>Sordariomycetidae</taxon>
        <taxon>Magnaporthales</taxon>
        <taxon>Pyriculariaceae</taxon>
        <taxon>Pyricularia</taxon>
    </lineage>
</organism>
<evidence type="ECO:0008006" key="12">
    <source>
        <dbReference type="Google" id="ProtNLM"/>
    </source>
</evidence>
<gene>
    <name evidence="11" type="ORF">OOU_Y34scaffold00516g41</name>
</gene>
<evidence type="ECO:0000256" key="10">
    <source>
        <dbReference type="RuleBase" id="RU000488"/>
    </source>
</evidence>
<feature type="repeat" description="Solcar" evidence="9">
    <location>
        <begin position="233"/>
        <end position="332"/>
    </location>
</feature>
<evidence type="ECO:0000256" key="3">
    <source>
        <dbReference type="ARBA" id="ARBA00022448"/>
    </source>
</evidence>
<accession>A0AA97NZ49</accession>
<evidence type="ECO:0000256" key="5">
    <source>
        <dbReference type="ARBA" id="ARBA00022737"/>
    </source>
</evidence>
<dbReference type="InterPro" id="IPR018108">
    <property type="entry name" value="MCP_transmembrane"/>
</dbReference>
<feature type="repeat" description="Solcar" evidence="9">
    <location>
        <begin position="111"/>
        <end position="207"/>
    </location>
</feature>
<evidence type="ECO:0000256" key="9">
    <source>
        <dbReference type="PROSITE-ProRule" id="PRU00282"/>
    </source>
</evidence>
<evidence type="ECO:0000256" key="4">
    <source>
        <dbReference type="ARBA" id="ARBA00022692"/>
    </source>
</evidence>
<dbReference type="GO" id="GO:0016020">
    <property type="term" value="C:membrane"/>
    <property type="evidence" value="ECO:0007669"/>
    <property type="project" value="UniProtKB-SubCell"/>
</dbReference>
<evidence type="ECO:0000256" key="6">
    <source>
        <dbReference type="ARBA" id="ARBA00022792"/>
    </source>
</evidence>
<sequence>MSNNSHTEVLVAGAIAAFTIDLLVYPLDTLKTRYQSQDYLDTYKKSGSSSSAIKNVPKGTFRVGEKDRDLARTTQRNQELTWDPVSKAGIFFTTYESAKSGFAKALPEGAPSPLVHALASGTAELASCAVLTPAEVIKQNAQMIRSNSGSSGGSTSGKSTSLQAFRMLQSAEGGAWRRLWTGYTALAARNLPFTAMQFPMFEYVRATIWRQRDDRRRSRKEAGGIEEGQGLLETGLVNGSSAALSGSVAAVLTTPTDVVKTRMMLLAGDQKSSGGGGGSNSSSSNNGGFRIARDVYRELGVRGLFRGGLFRAGWTALGSGLYLGTYEVAKVWLKGGKGTDKDEGGI</sequence>